<proteinExistence type="predicted"/>
<dbReference type="PANTHER" id="PTHR43784:SF2">
    <property type="entry name" value="GDSL-LIKE LIPASE_ACYLHYDROLASE, PUTATIVE (AFU_ORTHOLOGUE AFUA_2G00820)-RELATED"/>
    <property type="match status" value="1"/>
</dbReference>
<dbReference type="Gene3D" id="3.40.50.1110">
    <property type="entry name" value="SGNH hydrolase"/>
    <property type="match status" value="1"/>
</dbReference>
<keyword evidence="3" id="KW-1185">Reference proteome</keyword>
<protein>
    <submittedName>
        <fullName evidence="2">SGNH/GDSL hydrolase family protein</fullName>
        <ecNumber evidence="2">3.1.-.-</ecNumber>
    </submittedName>
</protein>
<dbReference type="GO" id="GO:0016787">
    <property type="term" value="F:hydrolase activity"/>
    <property type="evidence" value="ECO:0007669"/>
    <property type="project" value="UniProtKB-KW"/>
</dbReference>
<reference evidence="2 3" key="1">
    <citation type="submission" date="2024-09" db="EMBL/GenBank/DDBJ databases">
        <authorList>
            <person name="Sun Q."/>
            <person name="Mori K."/>
        </authorList>
    </citation>
    <scope>NUCLEOTIDE SEQUENCE [LARGE SCALE GENOMIC DNA]</scope>
    <source>
        <strain evidence="2 3">JCM 9626</strain>
    </source>
</reference>
<dbReference type="InterPro" id="IPR013830">
    <property type="entry name" value="SGNH_hydro"/>
</dbReference>
<dbReference type="Pfam" id="PF13472">
    <property type="entry name" value="Lipase_GDSL_2"/>
    <property type="match status" value="1"/>
</dbReference>
<dbReference type="InterPro" id="IPR053140">
    <property type="entry name" value="GDSL_Rv0518-like"/>
</dbReference>
<gene>
    <name evidence="2" type="ORF">ACFFRI_06995</name>
</gene>
<keyword evidence="2" id="KW-0378">Hydrolase</keyword>
<dbReference type="RefSeq" id="WP_140011608.1">
    <property type="nucleotide sequence ID" value="NZ_JBHMDG010000009.1"/>
</dbReference>
<dbReference type="EC" id="3.1.-.-" evidence="2"/>
<feature type="domain" description="SGNH hydrolase-type esterase" evidence="1">
    <location>
        <begin position="9"/>
        <end position="183"/>
    </location>
</feature>
<evidence type="ECO:0000313" key="3">
    <source>
        <dbReference type="Proteomes" id="UP001589750"/>
    </source>
</evidence>
<dbReference type="InterPro" id="IPR036514">
    <property type="entry name" value="SGNH_hydro_sf"/>
</dbReference>
<organism evidence="2 3">
    <name type="scientific">Nocardioides plantarum</name>
    <dbReference type="NCBI Taxonomy" id="29299"/>
    <lineage>
        <taxon>Bacteria</taxon>
        <taxon>Bacillati</taxon>
        <taxon>Actinomycetota</taxon>
        <taxon>Actinomycetes</taxon>
        <taxon>Propionibacteriales</taxon>
        <taxon>Nocardioidaceae</taxon>
        <taxon>Nocardioides</taxon>
    </lineage>
</organism>
<dbReference type="SUPFAM" id="SSF52266">
    <property type="entry name" value="SGNH hydrolase"/>
    <property type="match status" value="1"/>
</dbReference>
<dbReference type="PANTHER" id="PTHR43784">
    <property type="entry name" value="GDSL-LIKE LIPASE/ACYLHYDROLASE, PUTATIVE (AFU_ORTHOLOGUE AFUA_2G00820)-RELATED"/>
    <property type="match status" value="1"/>
</dbReference>
<evidence type="ECO:0000313" key="2">
    <source>
        <dbReference type="EMBL" id="MFB9312787.1"/>
    </source>
</evidence>
<dbReference type="CDD" id="cd01832">
    <property type="entry name" value="SGNH_hydrolase_like_1"/>
    <property type="match status" value="1"/>
</dbReference>
<dbReference type="Proteomes" id="UP001589750">
    <property type="component" value="Unassembled WGS sequence"/>
</dbReference>
<dbReference type="EMBL" id="JBHMDG010000009">
    <property type="protein sequence ID" value="MFB9312787.1"/>
    <property type="molecule type" value="Genomic_DNA"/>
</dbReference>
<name>A0ABV5K7R1_9ACTN</name>
<accession>A0ABV5K7R1</accession>
<evidence type="ECO:0000259" key="1">
    <source>
        <dbReference type="Pfam" id="PF13472"/>
    </source>
</evidence>
<comment type="caution">
    <text evidence="2">The sequence shown here is derived from an EMBL/GenBank/DDBJ whole genome shotgun (WGS) entry which is preliminary data.</text>
</comment>
<sequence length="263" mass="28757">MASWSRYVALGDSQTEGLNDLAPDGTPRGWADRLAARLAGTTSPGLHYANLAVRGCRARHVREVQLPRAIDLSPDLASVAVGMNDLLRHDYDVTATLADIETTIAGLQESGAHVVSMTNPDIAKMLPAMGWLAGRQRVFHDRLRALHQRYDVPTLELAGQPLGAARELWSHDRIHGSAEGHRRVAEGMAWLLDVPGSDERWAEVDPSRLGPVRLVLGELGWARTFLGPWLTGQVVHRHAPPRARAVCKRPDLRPVEADAADEA</sequence>